<keyword evidence="6" id="KW-0963">Cytoplasm</keyword>
<comment type="pathway">
    <text evidence="1 6 7">Amino-acid biosynthesis; L-histidine biosynthesis; L-histidine from 5-phospho-alpha-D-ribose 1-diphosphate: step 6/9.</text>
</comment>
<keyword evidence="10" id="KW-1185">Reference proteome</keyword>
<dbReference type="InterPro" id="IPR020568">
    <property type="entry name" value="Ribosomal_Su5_D2-typ_SF"/>
</dbReference>
<dbReference type="GO" id="GO:0000105">
    <property type="term" value="P:L-histidine biosynthetic process"/>
    <property type="evidence" value="ECO:0007669"/>
    <property type="project" value="UniProtKB-UniRule"/>
</dbReference>
<evidence type="ECO:0000256" key="5">
    <source>
        <dbReference type="ARBA" id="ARBA00023239"/>
    </source>
</evidence>
<dbReference type="PANTHER" id="PTHR23133:SF2">
    <property type="entry name" value="IMIDAZOLEGLYCEROL-PHOSPHATE DEHYDRATASE"/>
    <property type="match status" value="1"/>
</dbReference>
<dbReference type="NCBIfam" id="NF002111">
    <property type="entry name" value="PRK00951.2-1"/>
    <property type="match status" value="1"/>
</dbReference>
<dbReference type="OrthoDB" id="9790411at2"/>
<comment type="caution">
    <text evidence="8">The sequence shown here is derived from an EMBL/GenBank/DDBJ whole genome shotgun (WGS) entry which is preliminary data.</text>
</comment>
<evidence type="ECO:0000313" key="11">
    <source>
        <dbReference type="Proteomes" id="UP000247523"/>
    </source>
</evidence>
<reference evidence="9" key="3">
    <citation type="submission" date="2018-07" db="EMBL/GenBank/DDBJ databases">
        <authorList>
            <person name="Quirk P.G."/>
            <person name="Krulwich T.A."/>
        </authorList>
    </citation>
    <scope>NUCLEOTIDE SEQUENCE</scope>
    <source>
        <strain evidence="9">CCRI-19302</strain>
    </source>
</reference>
<dbReference type="InterPro" id="IPR020565">
    <property type="entry name" value="ImidazoleglycerP_deHydtase_CS"/>
</dbReference>
<dbReference type="EMBL" id="QICS01000001">
    <property type="protein sequence ID" value="PXV95443.1"/>
    <property type="molecule type" value="Genomic_DNA"/>
</dbReference>
<comment type="catalytic activity">
    <reaction evidence="6 7">
        <text>D-erythro-1-(imidazol-4-yl)glycerol 3-phosphate = 3-(imidazol-4-yl)-2-oxopropyl phosphate + H2O</text>
        <dbReference type="Rhea" id="RHEA:11040"/>
        <dbReference type="ChEBI" id="CHEBI:15377"/>
        <dbReference type="ChEBI" id="CHEBI:57766"/>
        <dbReference type="ChEBI" id="CHEBI:58278"/>
        <dbReference type="EC" id="4.2.1.19"/>
    </reaction>
</comment>
<dbReference type="RefSeq" id="WP_094377304.1">
    <property type="nucleotide sequence ID" value="NZ_NOKA02000002.1"/>
</dbReference>
<evidence type="ECO:0000256" key="6">
    <source>
        <dbReference type="HAMAP-Rule" id="MF_00076"/>
    </source>
</evidence>
<dbReference type="Proteomes" id="UP000247523">
    <property type="component" value="Unassembled WGS sequence"/>
</dbReference>
<dbReference type="InterPro" id="IPR000807">
    <property type="entry name" value="ImidazoleglycerolP_deHydtase"/>
</dbReference>
<organism evidence="8 11">
    <name type="scientific">Lachnotalea glycerini</name>
    <dbReference type="NCBI Taxonomy" id="1763509"/>
    <lineage>
        <taxon>Bacteria</taxon>
        <taxon>Bacillati</taxon>
        <taxon>Bacillota</taxon>
        <taxon>Clostridia</taxon>
        <taxon>Lachnospirales</taxon>
        <taxon>Lachnospiraceae</taxon>
        <taxon>Lachnotalea</taxon>
    </lineage>
</organism>
<gene>
    <name evidence="6" type="primary">hisB</name>
    <name evidence="8" type="ORF">C8E03_10172</name>
    <name evidence="9" type="ORF">CG710_002180</name>
</gene>
<dbReference type="Pfam" id="PF00475">
    <property type="entry name" value="IGPD"/>
    <property type="match status" value="1"/>
</dbReference>
<proteinExistence type="inferred from homology"/>
<evidence type="ECO:0000256" key="7">
    <source>
        <dbReference type="RuleBase" id="RU000599"/>
    </source>
</evidence>
<dbReference type="AlphaFoldDB" id="A0A255IIG1"/>
<dbReference type="PROSITE" id="PS00954">
    <property type="entry name" value="IGP_DEHYDRATASE_1"/>
    <property type="match status" value="1"/>
</dbReference>
<evidence type="ECO:0000256" key="1">
    <source>
        <dbReference type="ARBA" id="ARBA00005047"/>
    </source>
</evidence>
<dbReference type="EMBL" id="NOKA02000002">
    <property type="protein sequence ID" value="RDY32763.1"/>
    <property type="molecule type" value="Genomic_DNA"/>
</dbReference>
<dbReference type="Proteomes" id="UP000216411">
    <property type="component" value="Unassembled WGS sequence"/>
</dbReference>
<keyword evidence="5 6" id="KW-0456">Lyase</keyword>
<reference evidence="8 11" key="2">
    <citation type="submission" date="2018-05" db="EMBL/GenBank/DDBJ databases">
        <title>Genomic Encyclopedia of Type Strains, Phase IV (KMG-IV): sequencing the most valuable type-strain genomes for metagenomic binning, comparative biology and taxonomic classification.</title>
        <authorList>
            <person name="Goeker M."/>
        </authorList>
    </citation>
    <scope>NUCLEOTIDE SEQUENCE [LARGE SCALE GENOMIC DNA]</scope>
    <source>
        <strain evidence="8 11">DSM 28816</strain>
    </source>
</reference>
<dbReference type="CDD" id="cd07914">
    <property type="entry name" value="IGPD"/>
    <property type="match status" value="1"/>
</dbReference>
<name>A0A255IIG1_9FIRM</name>
<dbReference type="GO" id="GO:0004424">
    <property type="term" value="F:imidazoleglycerol-phosphate dehydratase activity"/>
    <property type="evidence" value="ECO:0007669"/>
    <property type="project" value="UniProtKB-UniRule"/>
</dbReference>
<evidence type="ECO:0000313" key="8">
    <source>
        <dbReference type="EMBL" id="PXV95443.1"/>
    </source>
</evidence>
<evidence type="ECO:0000313" key="10">
    <source>
        <dbReference type="Proteomes" id="UP000216411"/>
    </source>
</evidence>
<dbReference type="FunFam" id="3.30.230.40:FF:000001">
    <property type="entry name" value="Imidazoleglycerol-phosphate dehydratase HisB"/>
    <property type="match status" value="1"/>
</dbReference>
<dbReference type="PROSITE" id="PS00955">
    <property type="entry name" value="IGP_DEHYDRATASE_2"/>
    <property type="match status" value="1"/>
</dbReference>
<comment type="similarity">
    <text evidence="6 7">Belongs to the imidazoleglycerol-phosphate dehydratase family.</text>
</comment>
<dbReference type="UniPathway" id="UPA00031">
    <property type="reaction ID" value="UER00011"/>
</dbReference>
<evidence type="ECO:0000256" key="3">
    <source>
        <dbReference type="ARBA" id="ARBA00022605"/>
    </source>
</evidence>
<evidence type="ECO:0000313" key="9">
    <source>
        <dbReference type="EMBL" id="RDY32763.1"/>
    </source>
</evidence>
<keyword evidence="4 6" id="KW-0368">Histidine biosynthesis</keyword>
<evidence type="ECO:0000256" key="4">
    <source>
        <dbReference type="ARBA" id="ARBA00023102"/>
    </source>
</evidence>
<dbReference type="HAMAP" id="MF_00076">
    <property type="entry name" value="HisB"/>
    <property type="match status" value="1"/>
</dbReference>
<accession>A0A255IIG1</accession>
<dbReference type="SUPFAM" id="SSF54211">
    <property type="entry name" value="Ribosomal protein S5 domain 2-like"/>
    <property type="match status" value="2"/>
</dbReference>
<dbReference type="EC" id="4.2.1.19" evidence="6 7"/>
<dbReference type="Gene3D" id="3.30.230.40">
    <property type="entry name" value="Imidazole glycerol phosphate dehydratase, domain 1"/>
    <property type="match status" value="2"/>
</dbReference>
<reference evidence="9 10" key="1">
    <citation type="journal article" date="2017" name="Genome Announc.">
        <title>Draft Genome Sequence of a Sporulating and Motile Strain of Lachnotalea glycerini Isolated from Water in Quebec City, Canada.</title>
        <authorList>
            <person name="Maheux A.F."/>
            <person name="Boudreau D.K."/>
            <person name="Berube E."/>
            <person name="Boissinot M."/>
            <person name="Raymond F."/>
            <person name="Brodeur S."/>
            <person name="Corbeil J."/>
            <person name="Isabel S."/>
            <person name="Omar R.F."/>
            <person name="Bergeron M.G."/>
        </authorList>
    </citation>
    <scope>NUCLEOTIDE SEQUENCE [LARGE SCALE GENOMIC DNA]</scope>
    <source>
        <strain evidence="9 10">CCRI-19302</strain>
    </source>
</reference>
<keyword evidence="3 6" id="KW-0028">Amino-acid biosynthesis</keyword>
<dbReference type="FunFam" id="3.30.230.40:FF:000003">
    <property type="entry name" value="Imidazoleglycerol-phosphate dehydratase HisB"/>
    <property type="match status" value="1"/>
</dbReference>
<protein>
    <recommendedName>
        <fullName evidence="2 6">Imidazoleglycerol-phosphate dehydratase</fullName>
        <shortName evidence="6">IGPD</shortName>
        <ecNumber evidence="6 7">4.2.1.19</ecNumber>
    </recommendedName>
</protein>
<evidence type="ECO:0000256" key="2">
    <source>
        <dbReference type="ARBA" id="ARBA00016664"/>
    </source>
</evidence>
<dbReference type="PANTHER" id="PTHR23133">
    <property type="entry name" value="IMIDAZOLEGLYCEROL-PHOSPHATE DEHYDRATASE HIS7"/>
    <property type="match status" value="1"/>
</dbReference>
<comment type="subcellular location">
    <subcellularLocation>
        <location evidence="6 7">Cytoplasm</location>
    </subcellularLocation>
</comment>
<dbReference type="InterPro" id="IPR038494">
    <property type="entry name" value="IGPD_sf"/>
</dbReference>
<dbReference type="NCBIfam" id="NF002114">
    <property type="entry name" value="PRK00951.2-4"/>
    <property type="match status" value="1"/>
</dbReference>
<sequence>MEERKATINRKTKETEVDLELNIDGAGVSNIETGIGFFDHMLDGFARHGLFDLSVLVTGDLVVDCHHTIEDTGIVLGNAIKDSIGDKKGIKRYGSCILPMDDALVLCSIDLSGRPYLAFEHEFTTDRVGYMDTEMVRDFFYAISYSAGMNLHLKVMSGTNNHHIIEAMFKSFAKALDEATIIDARIRDVLSTKGTL</sequence>
<dbReference type="GO" id="GO:0005737">
    <property type="term" value="C:cytoplasm"/>
    <property type="evidence" value="ECO:0007669"/>
    <property type="project" value="UniProtKB-SubCell"/>
</dbReference>